<comment type="caution">
    <text evidence="2">The sequence shown here is derived from an EMBL/GenBank/DDBJ whole genome shotgun (WGS) entry which is preliminary data.</text>
</comment>
<dbReference type="AlphaFoldDB" id="A0AAJ0CVV7"/>
<gene>
    <name evidence="2" type="ORF">QQS21_002040</name>
</gene>
<protein>
    <submittedName>
        <fullName evidence="2">Uncharacterized protein</fullName>
    </submittedName>
</protein>
<accession>A0AAJ0CVV7</accession>
<proteinExistence type="predicted"/>
<dbReference type="Proteomes" id="UP001251528">
    <property type="component" value="Unassembled WGS sequence"/>
</dbReference>
<name>A0AAJ0CVV7_9HYPO</name>
<organism evidence="2 3">
    <name type="scientific">Conoideocrella luteorostrata</name>
    <dbReference type="NCBI Taxonomy" id="1105319"/>
    <lineage>
        <taxon>Eukaryota</taxon>
        <taxon>Fungi</taxon>
        <taxon>Dikarya</taxon>
        <taxon>Ascomycota</taxon>
        <taxon>Pezizomycotina</taxon>
        <taxon>Sordariomycetes</taxon>
        <taxon>Hypocreomycetidae</taxon>
        <taxon>Hypocreales</taxon>
        <taxon>Clavicipitaceae</taxon>
        <taxon>Conoideocrella</taxon>
    </lineage>
</organism>
<reference evidence="2" key="1">
    <citation type="submission" date="2023-06" db="EMBL/GenBank/DDBJ databases">
        <title>Conoideocrella luteorostrata (Hypocreales: Clavicipitaceae), a potential biocontrol fungus for elongate hemlock scale in United States Christmas tree production areas.</title>
        <authorList>
            <person name="Barrett H."/>
            <person name="Lovett B."/>
            <person name="Macias A.M."/>
            <person name="Stajich J.E."/>
            <person name="Kasson M.T."/>
        </authorList>
    </citation>
    <scope>NUCLEOTIDE SEQUENCE</scope>
    <source>
        <strain evidence="2">ARSEF 14590</strain>
    </source>
</reference>
<evidence type="ECO:0000313" key="2">
    <source>
        <dbReference type="EMBL" id="KAK2611934.1"/>
    </source>
</evidence>
<feature type="region of interest" description="Disordered" evidence="1">
    <location>
        <begin position="1"/>
        <end position="37"/>
    </location>
</feature>
<evidence type="ECO:0000313" key="3">
    <source>
        <dbReference type="Proteomes" id="UP001251528"/>
    </source>
</evidence>
<keyword evidence="3" id="KW-1185">Reference proteome</keyword>
<sequence length="191" mass="21438">MAPHSNAELDEPAVEPLTELPTTDSGSDAENEKMTDEEVTMWYSATYRRGSANPMKEPLTASWGVPISDADVEKLKVGFQSRSMDDKWNILIEDPDENGNLSIHIIRSWLQEECYILHIVPKPSNDEGGSAKIESITWEGNKAGLQCDVEQAQKEAVILCRGHLKCELEALPHYPGWMFWDSSAYKKLDAE</sequence>
<evidence type="ECO:0000256" key="1">
    <source>
        <dbReference type="SAM" id="MobiDB-lite"/>
    </source>
</evidence>
<dbReference type="EMBL" id="JASWJB010000023">
    <property type="protein sequence ID" value="KAK2611934.1"/>
    <property type="molecule type" value="Genomic_DNA"/>
</dbReference>